<sequence length="189" mass="21011">MSIILMRHGKPDHRVGGRLPALAMAQWCEAYDLSEVQDFPPEKSQWVAAMADYVVTSPLPRARSSLKKLGLEPACVDDVFSEVSLPTVSLTYPHLPPSLWLSLLRLLWFCGYAGSVESFQQAEQRASQAAERLIAFSSHGNVLLLGHGIMNKMIARHLRKAGWLAEKHGSSRHWSTAIYHPPVIPPGQH</sequence>
<protein>
    <submittedName>
        <fullName evidence="1">Histidine phosphatase family protein</fullName>
    </submittedName>
</protein>
<evidence type="ECO:0000313" key="2">
    <source>
        <dbReference type="Proteomes" id="UP001228139"/>
    </source>
</evidence>
<dbReference type="Gene3D" id="3.40.50.1240">
    <property type="entry name" value="Phosphoglycerate mutase-like"/>
    <property type="match status" value="1"/>
</dbReference>
<accession>A0AA50DID2</accession>
<reference evidence="1 2" key="1">
    <citation type="submission" date="2023-07" db="EMBL/GenBank/DDBJ databases">
        <title>Pathogenic bacteria of pear tree diseases.</title>
        <authorList>
            <person name="Zhang Z."/>
            <person name="He L."/>
            <person name="Huang R."/>
        </authorList>
    </citation>
    <scope>NUCLEOTIDE SEQUENCE [LARGE SCALE GENOMIC DNA]</scope>
    <source>
        <strain evidence="1 2">DE2</strain>
    </source>
</reference>
<name>A0AA50DID2_9GAMM</name>
<dbReference type="Proteomes" id="UP001228139">
    <property type="component" value="Chromosome"/>
</dbReference>
<dbReference type="SUPFAM" id="SSF53254">
    <property type="entry name" value="Phosphoglycerate mutase-like"/>
    <property type="match status" value="1"/>
</dbReference>
<dbReference type="InterPro" id="IPR029033">
    <property type="entry name" value="His_PPase_superfam"/>
</dbReference>
<dbReference type="Pfam" id="PF00300">
    <property type="entry name" value="His_Phos_1"/>
    <property type="match status" value="1"/>
</dbReference>
<dbReference type="EMBL" id="CP132353">
    <property type="protein sequence ID" value="WLS78402.1"/>
    <property type="molecule type" value="Genomic_DNA"/>
</dbReference>
<keyword evidence="2" id="KW-1185">Reference proteome</keyword>
<dbReference type="KEGG" id="epi:Q3V30_18380"/>
<dbReference type="RefSeq" id="WP_306208235.1">
    <property type="nucleotide sequence ID" value="NZ_CP132353.1"/>
</dbReference>
<dbReference type="AlphaFoldDB" id="A0AA50DID2"/>
<evidence type="ECO:0000313" key="1">
    <source>
        <dbReference type="EMBL" id="WLS78402.1"/>
    </source>
</evidence>
<organism evidence="1 2">
    <name type="scientific">Erwinia pyri</name>
    <dbReference type="NCBI Taxonomy" id="3062598"/>
    <lineage>
        <taxon>Bacteria</taxon>
        <taxon>Pseudomonadati</taxon>
        <taxon>Pseudomonadota</taxon>
        <taxon>Gammaproteobacteria</taxon>
        <taxon>Enterobacterales</taxon>
        <taxon>Erwiniaceae</taxon>
        <taxon>Erwinia</taxon>
    </lineage>
</organism>
<gene>
    <name evidence="1" type="ORF">Q3V30_18380</name>
</gene>
<dbReference type="InterPro" id="IPR013078">
    <property type="entry name" value="His_Pase_superF_clade-1"/>
</dbReference>
<proteinExistence type="predicted"/>